<proteinExistence type="predicted"/>
<dbReference type="Proteomes" id="UP001056429">
    <property type="component" value="Unassembled WGS sequence"/>
</dbReference>
<protein>
    <submittedName>
        <fullName evidence="1">Uncharacterized protein</fullName>
    </submittedName>
</protein>
<sequence length="113" mass="13616">MDFDHNEQPLLVGGLNYEESTLENMKFVVEEFAEGIISFQSKKIAENFLDNIKDYISEEIFKTYMKIKKPFFYGILQTEKYEIYLYAEEFVREMYEYKECEDKLLISLKNDID</sequence>
<reference evidence="1" key="1">
    <citation type="journal article" date="2021" name="mSystems">
        <title>Bacteria and Archaea Synergistically Convert Glycine Betaine to Biogenic Methane in the Formosa Cold Seep of the South China Sea.</title>
        <authorList>
            <person name="Li L."/>
            <person name="Zhang W."/>
            <person name="Zhang S."/>
            <person name="Song L."/>
            <person name="Sun Q."/>
            <person name="Zhang H."/>
            <person name="Xiang H."/>
            <person name="Dong X."/>
        </authorList>
    </citation>
    <scope>NUCLEOTIDE SEQUENCE</scope>
    <source>
        <strain evidence="1">ZWT</strain>
    </source>
</reference>
<comment type="caution">
    <text evidence="1">The sequence shown here is derived from an EMBL/GenBank/DDBJ whole genome shotgun (WGS) entry which is preliminary data.</text>
</comment>
<keyword evidence="2" id="KW-1185">Reference proteome</keyword>
<evidence type="ECO:0000313" key="2">
    <source>
        <dbReference type="Proteomes" id="UP001056429"/>
    </source>
</evidence>
<name>A0A9J6P4A8_9CLOT</name>
<accession>A0A9J6P4A8</accession>
<organism evidence="1 2">
    <name type="scientific">Oceanirhabdus seepicola</name>
    <dbReference type="NCBI Taxonomy" id="2828781"/>
    <lineage>
        <taxon>Bacteria</taxon>
        <taxon>Bacillati</taxon>
        <taxon>Bacillota</taxon>
        <taxon>Clostridia</taxon>
        <taxon>Eubacteriales</taxon>
        <taxon>Clostridiaceae</taxon>
        <taxon>Oceanirhabdus</taxon>
    </lineage>
</organism>
<dbReference type="RefSeq" id="WP_250860031.1">
    <property type="nucleotide sequence ID" value="NZ_JAGSOJ010000003.1"/>
</dbReference>
<dbReference type="AlphaFoldDB" id="A0A9J6P4A8"/>
<dbReference type="EMBL" id="JAGSOJ010000003">
    <property type="protein sequence ID" value="MCM1990921.1"/>
    <property type="molecule type" value="Genomic_DNA"/>
</dbReference>
<reference evidence="1" key="2">
    <citation type="submission" date="2021-04" db="EMBL/GenBank/DDBJ databases">
        <authorList>
            <person name="Dong X."/>
        </authorList>
    </citation>
    <scope>NUCLEOTIDE SEQUENCE</scope>
    <source>
        <strain evidence="1">ZWT</strain>
    </source>
</reference>
<gene>
    <name evidence="1" type="ORF">KDK92_14410</name>
</gene>
<evidence type="ECO:0000313" key="1">
    <source>
        <dbReference type="EMBL" id="MCM1990921.1"/>
    </source>
</evidence>